<dbReference type="Proteomes" id="UP000827976">
    <property type="component" value="Chromosome 7"/>
</dbReference>
<organism evidence="1 2">
    <name type="scientific">Dioscorea alata</name>
    <name type="common">Purple yam</name>
    <dbReference type="NCBI Taxonomy" id="55571"/>
    <lineage>
        <taxon>Eukaryota</taxon>
        <taxon>Viridiplantae</taxon>
        <taxon>Streptophyta</taxon>
        <taxon>Embryophyta</taxon>
        <taxon>Tracheophyta</taxon>
        <taxon>Spermatophyta</taxon>
        <taxon>Magnoliopsida</taxon>
        <taxon>Liliopsida</taxon>
        <taxon>Dioscoreales</taxon>
        <taxon>Dioscoreaceae</taxon>
        <taxon>Dioscorea</taxon>
    </lineage>
</organism>
<keyword evidence="2" id="KW-1185">Reference proteome</keyword>
<evidence type="ECO:0000313" key="2">
    <source>
        <dbReference type="Proteomes" id="UP000827976"/>
    </source>
</evidence>
<protein>
    <submittedName>
        <fullName evidence="1">Vacuolar protein sorting-associate protein Vta1/Callose synthase N-terminal protein</fullName>
    </submittedName>
</protein>
<accession>A0ACB7VU36</accession>
<sequence>MKALKKEAPTSFSSMPSLHLLEPPLNFKKESMDNHKQEEEQDGDHEVNVIQPQSSSSSCSPCSSYQEHAIIKEKKTKVDDDDDDDEEEEEEESKEKCEDGYQTPTSPRSRIPVILRCPPAPKKPKWRRRHLLHPYRRKTTITSYFTLVLQPKVDPKKLGH</sequence>
<evidence type="ECO:0000313" key="1">
    <source>
        <dbReference type="EMBL" id="KAH7678060.1"/>
    </source>
</evidence>
<name>A0ACB7VU36_DIOAL</name>
<reference evidence="2" key="1">
    <citation type="journal article" date="2022" name="Nat. Commun.">
        <title>Chromosome evolution and the genetic basis of agronomically important traits in greater yam.</title>
        <authorList>
            <person name="Bredeson J.V."/>
            <person name="Lyons J.B."/>
            <person name="Oniyinde I.O."/>
            <person name="Okereke N.R."/>
            <person name="Kolade O."/>
            <person name="Nnabue I."/>
            <person name="Nwadili C.O."/>
            <person name="Hribova E."/>
            <person name="Parker M."/>
            <person name="Nwogha J."/>
            <person name="Shu S."/>
            <person name="Carlson J."/>
            <person name="Kariba R."/>
            <person name="Muthemba S."/>
            <person name="Knop K."/>
            <person name="Barton G.J."/>
            <person name="Sherwood A.V."/>
            <person name="Lopez-Montes A."/>
            <person name="Asiedu R."/>
            <person name="Jamnadass R."/>
            <person name="Muchugi A."/>
            <person name="Goodstein D."/>
            <person name="Egesi C.N."/>
            <person name="Featherston J."/>
            <person name="Asfaw A."/>
            <person name="Simpson G.G."/>
            <person name="Dolezel J."/>
            <person name="Hendre P.S."/>
            <person name="Van Deynze A."/>
            <person name="Kumar P.L."/>
            <person name="Obidiegwu J.E."/>
            <person name="Bhattacharjee R."/>
            <person name="Rokhsar D.S."/>
        </authorList>
    </citation>
    <scope>NUCLEOTIDE SEQUENCE [LARGE SCALE GENOMIC DNA]</scope>
    <source>
        <strain evidence="2">cv. TDa95/00328</strain>
    </source>
</reference>
<proteinExistence type="predicted"/>
<comment type="caution">
    <text evidence="1">The sequence shown here is derived from an EMBL/GenBank/DDBJ whole genome shotgun (WGS) entry which is preliminary data.</text>
</comment>
<gene>
    <name evidence="1" type="ORF">IHE45_07G125500</name>
</gene>
<dbReference type="EMBL" id="CM037017">
    <property type="protein sequence ID" value="KAH7678060.1"/>
    <property type="molecule type" value="Genomic_DNA"/>
</dbReference>